<dbReference type="GO" id="GO:0042956">
    <property type="term" value="P:maltodextrin transmembrane transport"/>
    <property type="evidence" value="ECO:0007669"/>
    <property type="project" value="TreeGrafter"/>
</dbReference>
<evidence type="ECO:0000256" key="2">
    <source>
        <dbReference type="ARBA" id="ARBA00022448"/>
    </source>
</evidence>
<dbReference type="Gene3D" id="3.40.190.10">
    <property type="entry name" value="Periplasmic binding protein-like II"/>
    <property type="match status" value="2"/>
</dbReference>
<dbReference type="PROSITE" id="PS01037">
    <property type="entry name" value="SBP_BACTERIAL_1"/>
    <property type="match status" value="1"/>
</dbReference>
<dbReference type="AlphaFoldDB" id="A0A2A7MGI3"/>
<dbReference type="GO" id="GO:0055052">
    <property type="term" value="C:ATP-binding cassette (ABC) transporter complex, substrate-binding subunit-containing"/>
    <property type="evidence" value="ECO:0007669"/>
    <property type="project" value="TreeGrafter"/>
</dbReference>
<proteinExistence type="inferred from homology"/>
<gene>
    <name evidence="7" type="ORF">CQ394_03590</name>
</gene>
<keyword evidence="6" id="KW-0449">Lipoprotein</keyword>
<organism evidence="7 8">
    <name type="scientific">Clostridium neonatale</name>
    <dbReference type="NCBI Taxonomy" id="137838"/>
    <lineage>
        <taxon>Bacteria</taxon>
        <taxon>Bacillati</taxon>
        <taxon>Bacillota</taxon>
        <taxon>Clostridia</taxon>
        <taxon>Eubacteriales</taxon>
        <taxon>Clostridiaceae</taxon>
        <taxon>Clostridium</taxon>
    </lineage>
</organism>
<dbReference type="Pfam" id="PF13416">
    <property type="entry name" value="SBP_bac_8"/>
    <property type="match status" value="1"/>
</dbReference>
<name>A0A2A7MGI3_9CLOT</name>
<dbReference type="GO" id="GO:0015144">
    <property type="term" value="F:carbohydrate transmembrane transporter activity"/>
    <property type="evidence" value="ECO:0007669"/>
    <property type="project" value="InterPro"/>
</dbReference>
<protein>
    <recommendedName>
        <fullName evidence="5 6">Maltodextrin-binding protein</fullName>
    </recommendedName>
</protein>
<dbReference type="RefSeq" id="WP_058294982.1">
    <property type="nucleotide sequence ID" value="NZ_CAMRXB010000024.1"/>
</dbReference>
<dbReference type="InterPro" id="IPR006060">
    <property type="entry name" value="Maltose/Cyclodextrin-bd"/>
</dbReference>
<keyword evidence="3 6" id="KW-0762">Sugar transport</keyword>
<dbReference type="PRINTS" id="PR00181">
    <property type="entry name" value="MALTOSEBP"/>
</dbReference>
<evidence type="ECO:0000256" key="1">
    <source>
        <dbReference type="ARBA" id="ARBA00008520"/>
    </source>
</evidence>
<feature type="signal peptide" evidence="6">
    <location>
        <begin position="1"/>
        <end position="22"/>
    </location>
</feature>
<dbReference type="GO" id="GO:0015768">
    <property type="term" value="P:maltose transport"/>
    <property type="evidence" value="ECO:0007669"/>
    <property type="project" value="TreeGrafter"/>
</dbReference>
<dbReference type="Proteomes" id="UP000220840">
    <property type="component" value="Unassembled WGS sequence"/>
</dbReference>
<evidence type="ECO:0000256" key="6">
    <source>
        <dbReference type="RuleBase" id="RU365005"/>
    </source>
</evidence>
<comment type="similarity">
    <text evidence="1 6">Belongs to the bacterial solute-binding protein 1 family.</text>
</comment>
<dbReference type="PANTHER" id="PTHR30061">
    <property type="entry name" value="MALTOSE-BINDING PERIPLASMIC PROTEIN"/>
    <property type="match status" value="1"/>
</dbReference>
<feature type="chain" id="PRO_5039760183" description="Maltodextrin-binding protein" evidence="6">
    <location>
        <begin position="23"/>
        <end position="406"/>
    </location>
</feature>
<keyword evidence="4 6" id="KW-0732">Signal</keyword>
<reference evidence="7 8" key="1">
    <citation type="submission" date="2017-10" db="EMBL/GenBank/DDBJ databases">
        <title>Effective Description of Clostridium neonatale sp. nov. linked to necrotizing enterocolitis in neonates and a clarification of species assignable to the genus Clostridium (Prazmowski 1880) emend. Lawson and Rainey 2016.</title>
        <authorList>
            <person name="Bernard K."/>
            <person name="Burdz T."/>
            <person name="Wiebe D."/>
            <person name="Balcewich B."/>
            <person name="Alfa M."/>
            <person name="Bernier A.-M."/>
        </authorList>
    </citation>
    <scope>NUCLEOTIDE SEQUENCE [LARGE SCALE GENOMIC DNA]</scope>
    <source>
        <strain evidence="7 8">LCDC99A005</strain>
    </source>
</reference>
<dbReference type="PANTHER" id="PTHR30061:SF50">
    <property type="entry name" value="MALTOSE_MALTODEXTRIN-BINDING PERIPLASMIC PROTEIN"/>
    <property type="match status" value="1"/>
</dbReference>
<evidence type="ECO:0000256" key="3">
    <source>
        <dbReference type="ARBA" id="ARBA00022597"/>
    </source>
</evidence>
<evidence type="ECO:0000256" key="5">
    <source>
        <dbReference type="ARBA" id="ARBA00030303"/>
    </source>
</evidence>
<dbReference type="InterPro" id="IPR006059">
    <property type="entry name" value="SBP"/>
</dbReference>
<evidence type="ECO:0000313" key="7">
    <source>
        <dbReference type="EMBL" id="PEG30815.1"/>
    </source>
</evidence>
<dbReference type="EMBL" id="PDCJ01000001">
    <property type="protein sequence ID" value="PEG30815.1"/>
    <property type="molecule type" value="Genomic_DNA"/>
</dbReference>
<accession>A0A2A7MGI3</accession>
<comment type="caution">
    <text evidence="7">The sequence shown here is derived from an EMBL/GenBank/DDBJ whole genome shotgun (WGS) entry which is preliminary data.</text>
</comment>
<comment type="subcellular location">
    <subcellularLocation>
        <location evidence="6">Cell membrane</location>
        <topology evidence="6">Lipid-anchor</topology>
    </subcellularLocation>
</comment>
<keyword evidence="2 6" id="KW-0813">Transport</keyword>
<sequence>MSKKIKILSSVLAGFISLSLLNGCSGHSSNGAASKDDEIIVWSYLMDNEVVEIDKLAQKWAQENNKSVKVIKDNSDFQTFLQAANSSKGPDLIFGSTHNNLGTFHEAGLLEEVPDDFVNKDDYVNSNVWDAVSYDGKAYAVPLAMETYALFYNKDKFSKVPDTIEELVKEAKAYGPSGFQFSMNEYYYVAAFLQSYGGYIFGEKNNSLDVNDIGIANDSAIKAYSFLQNLVQKDKLMPADITADIANSNFKSRNCIFYIGGPWDVNGFKEAGVNFGVVPIPKINNTDAKTFLGVQAAFVSSKSEKKDDAWALLKYLKDNSAEKLYEVGNRLPVLKSELEKDKIKNNEYSQGFIKQAESAIPMPNVPEIECVWEPVKNMTRIYSGEDVKTVAKDMEQSLKDGIKMSK</sequence>
<keyword evidence="8" id="KW-1185">Reference proteome</keyword>
<keyword evidence="6" id="KW-0472">Membrane</keyword>
<dbReference type="GO" id="GO:1901982">
    <property type="term" value="F:maltose binding"/>
    <property type="evidence" value="ECO:0007669"/>
    <property type="project" value="TreeGrafter"/>
</dbReference>
<dbReference type="CDD" id="cd13586">
    <property type="entry name" value="PBP2_Maltose_binding_like"/>
    <property type="match status" value="1"/>
</dbReference>
<dbReference type="SUPFAM" id="SSF53850">
    <property type="entry name" value="Periplasmic binding protein-like II"/>
    <property type="match status" value="1"/>
</dbReference>
<dbReference type="InterPro" id="IPR006061">
    <property type="entry name" value="SBP_1_CS"/>
</dbReference>
<evidence type="ECO:0000256" key="4">
    <source>
        <dbReference type="ARBA" id="ARBA00022729"/>
    </source>
</evidence>
<evidence type="ECO:0000313" key="8">
    <source>
        <dbReference type="Proteomes" id="UP000220840"/>
    </source>
</evidence>
<dbReference type="OrthoDB" id="9766758at2"/>
<dbReference type="STRING" id="137838.GCA_001458595_02178"/>
<keyword evidence="6" id="KW-1003">Cell membrane</keyword>